<evidence type="ECO:0008006" key="8">
    <source>
        <dbReference type="Google" id="ProtNLM"/>
    </source>
</evidence>
<dbReference type="SMART" id="SM00147">
    <property type="entry name" value="RasGEF"/>
    <property type="match status" value="1"/>
</dbReference>
<sequence>MSSLGDIIREPSRRRRKYRVHGSKSLDYRCSRQWMVLLSISKLEDVPENESSPSPLAGPGPGGHKASFKSANKLARRARSFKDDFLGKISQMRSPVGVGGAQSVTLRSQSPKGPKTVDSPEPRFIVNKGPVEELDDLWKQIQVALKHFRDVVSKQKLEMLPGNGTIVLDTVWLINLAVKSSVESTNSVKSATLRMYQSVARLIKLCDDVLIDDTSSELDKENVNEIVQQVEDAVKDIINLVREKVSHQHVSYKTTPRSSYCNSLEMPAQRNSLPDIPLTPREREILDKKSLAQNKVRNSHSTESILRDPSPPPKPPLPENLRKSEPNNCITPPPLPPKKKHLKMQQLMDECMFVDHSPSSNSFERISLRSKSPDDSISILSESAGSIDSMLNHSSRDEDEIKDLMDRDDMFFENHSSDIFGANGSNSWEESSLSSSLSNHNSNGDHLTSVNDYHRLSNTDSGIVSIRSSSYSRSSQMSSSSSQYTQVSKQSSTQNKSVKTETTLQKSMKIQESQLKTTSHTVSTSTSNSMLSNSASRDVVDFSDVDIPPALPQKTKKKTERHPSPYDNVPEEKIGELLITCERHQSHQSLSSCTSSTTNNWDQDAKPPPLPPKKKHMFQSVAYSVMAYMEMFGNCSHTNDQEFMRHSVHMVQYTQPMAGGLPTTQSCTFSQSHASNRTSHSHIQTLSLPPRSDDRSPSPLHSPNPITSTSNTSSLPPALPPKQRRRHSTRSPPPTPSSISESKIPSAGIKVLPDLLEHTTKSEEKSSESSTPSCEEDLLELLNVDQYLVWKKEDEEGPDIRGGPIDALIIQATKATKNGVFMYQEAFLTTYRTFISPNDLITKLIRRYNIFYYQQDKKPRSREAFALIVRVVSDLTSLDLAEDLQQKLMNFVQQLISCGELTLAKALRVKHLQRHEAKQQYMKYTNVVTSLSLHNRNSMLLDFKSEQIAEQMTLLDAELFMKIEIPEVLIWAQEQNEERSPNLTRFTEHFNKMSYWARTKILTAEGKDTREKYFSKFIKIMKHLRKINNFNSYLALLSALDSAPVRRLEWQKQVQEGLKEYCALIDSSSSFRAYRMALAETQPPCIPYIGLVLQDLTFVHIGNSNLLPDGSINFSKRWQQFNIVENMKKFKKATYTFKKQEKIITFFQNFDDFIGEDAMWKLSETIKPRGKKMHH</sequence>
<dbReference type="PROSITE" id="PS00720">
    <property type="entry name" value="RASGEF"/>
    <property type="match status" value="1"/>
</dbReference>
<evidence type="ECO:0000259" key="4">
    <source>
        <dbReference type="PROSITE" id="PS50009"/>
    </source>
</evidence>
<keyword evidence="1 2" id="KW-0344">Guanine-nucleotide releasing factor</keyword>
<feature type="domain" description="Ras-GEF" evidence="4">
    <location>
        <begin position="944"/>
        <end position="1169"/>
    </location>
</feature>
<feature type="region of interest" description="Disordered" evidence="3">
    <location>
        <begin position="46"/>
        <end position="72"/>
    </location>
</feature>
<dbReference type="InterPro" id="IPR036964">
    <property type="entry name" value="RASGEF_cat_dom_sf"/>
</dbReference>
<evidence type="ECO:0000259" key="5">
    <source>
        <dbReference type="PROSITE" id="PS50212"/>
    </source>
</evidence>
<dbReference type="GeneID" id="114325088"/>
<feature type="compositionally biased region" description="Polar residues" evidence="3">
    <location>
        <begin position="102"/>
        <end position="111"/>
    </location>
</feature>
<proteinExistence type="predicted"/>
<dbReference type="InterPro" id="IPR001895">
    <property type="entry name" value="RASGEF_cat_dom"/>
</dbReference>
<dbReference type="Gene3D" id="1.20.870.10">
    <property type="entry name" value="Son of sevenless (SoS) protein Chain: S domain 1"/>
    <property type="match status" value="1"/>
</dbReference>
<reference evidence="6" key="1">
    <citation type="submission" date="2025-05" db="UniProtKB">
        <authorList>
            <consortium name="EnsemblMetazoa"/>
        </authorList>
    </citation>
    <scope>IDENTIFICATION</scope>
</reference>
<feature type="compositionally biased region" description="Low complexity" evidence="3">
    <location>
        <begin position="430"/>
        <end position="444"/>
    </location>
</feature>
<dbReference type="InterPro" id="IPR023578">
    <property type="entry name" value="Ras_GEF_dom_sf"/>
</dbReference>
<dbReference type="Proteomes" id="UP001652700">
    <property type="component" value="Unplaced"/>
</dbReference>
<dbReference type="Pfam" id="PF00617">
    <property type="entry name" value="RasGEF"/>
    <property type="match status" value="1"/>
</dbReference>
<feature type="region of interest" description="Disordered" evidence="3">
    <location>
        <begin position="664"/>
        <end position="746"/>
    </location>
</feature>
<feature type="compositionally biased region" description="Low complexity" evidence="3">
    <location>
        <begin position="467"/>
        <end position="494"/>
    </location>
</feature>
<dbReference type="EnsemblMetazoa" id="XM_050650947.1">
    <property type="protein sequence ID" value="XP_050506904.1"/>
    <property type="gene ID" value="LOC114325088"/>
</dbReference>
<dbReference type="InterPro" id="IPR019804">
    <property type="entry name" value="Ras_G-nucl-exch_fac_CS"/>
</dbReference>
<keyword evidence="7" id="KW-1185">Reference proteome</keyword>
<protein>
    <recommendedName>
        <fullName evidence="8">Guanine nucleotide-releasing factor 2</fullName>
    </recommendedName>
</protein>
<dbReference type="PROSITE" id="PS50009">
    <property type="entry name" value="RASGEF_CAT"/>
    <property type="match status" value="1"/>
</dbReference>
<dbReference type="SUPFAM" id="SSF48366">
    <property type="entry name" value="Ras GEF"/>
    <property type="match status" value="1"/>
</dbReference>
<evidence type="ECO:0000256" key="1">
    <source>
        <dbReference type="ARBA" id="ARBA00022658"/>
    </source>
</evidence>
<feature type="compositionally biased region" description="Polar residues" evidence="3">
    <location>
        <begin position="664"/>
        <end position="685"/>
    </location>
</feature>
<dbReference type="InterPro" id="IPR008937">
    <property type="entry name" value="Ras-like_GEF"/>
</dbReference>
<dbReference type="CDD" id="cd06224">
    <property type="entry name" value="REM"/>
    <property type="match status" value="1"/>
</dbReference>
<dbReference type="InterPro" id="IPR000651">
    <property type="entry name" value="Ras-like_Gua-exchang_fac_N"/>
</dbReference>
<dbReference type="PROSITE" id="PS50212">
    <property type="entry name" value="RASGEF_NTER"/>
    <property type="match status" value="1"/>
</dbReference>
<dbReference type="PANTHER" id="PTHR23113">
    <property type="entry name" value="GUANINE NUCLEOTIDE EXCHANGE FACTOR"/>
    <property type="match status" value="1"/>
</dbReference>
<feature type="region of interest" description="Disordered" evidence="3">
    <location>
        <begin position="292"/>
        <end position="342"/>
    </location>
</feature>
<dbReference type="Gene3D" id="1.10.840.10">
    <property type="entry name" value="Ras guanine-nucleotide exchange factors catalytic domain"/>
    <property type="match status" value="1"/>
</dbReference>
<evidence type="ECO:0000256" key="2">
    <source>
        <dbReference type="PROSITE-ProRule" id="PRU00168"/>
    </source>
</evidence>
<dbReference type="CDD" id="cd00155">
    <property type="entry name" value="RasGEF"/>
    <property type="match status" value="1"/>
</dbReference>
<feature type="region of interest" description="Disordered" evidence="3">
    <location>
        <begin position="467"/>
        <end position="569"/>
    </location>
</feature>
<feature type="compositionally biased region" description="Polar residues" evidence="3">
    <location>
        <begin position="292"/>
        <end position="304"/>
    </location>
</feature>
<feature type="compositionally biased region" description="Low complexity" evidence="3">
    <location>
        <begin position="697"/>
        <end position="716"/>
    </location>
</feature>
<evidence type="ECO:0000313" key="6">
    <source>
        <dbReference type="EnsemblMetazoa" id="XP_050506904.1"/>
    </source>
</evidence>
<dbReference type="SMART" id="SM00229">
    <property type="entry name" value="RasGEFN"/>
    <property type="match status" value="1"/>
</dbReference>
<feature type="region of interest" description="Disordered" evidence="3">
    <location>
        <begin position="430"/>
        <end position="453"/>
    </location>
</feature>
<evidence type="ECO:0000256" key="3">
    <source>
        <dbReference type="SAM" id="MobiDB-lite"/>
    </source>
</evidence>
<dbReference type="PANTHER" id="PTHR23113:SF224">
    <property type="entry name" value="RAP GUANINE NUCLEOTIDE EXCHANGE FACTOR 1"/>
    <property type="match status" value="1"/>
</dbReference>
<accession>A0ABM5K9N9</accession>
<feature type="region of interest" description="Disordered" evidence="3">
    <location>
        <begin position="590"/>
        <end position="615"/>
    </location>
</feature>
<feature type="region of interest" description="Disordered" evidence="3">
    <location>
        <begin position="257"/>
        <end position="279"/>
    </location>
</feature>
<feature type="compositionally biased region" description="Low complexity" evidence="3">
    <location>
        <begin position="517"/>
        <end position="536"/>
    </location>
</feature>
<feature type="region of interest" description="Disordered" evidence="3">
    <location>
        <begin position="93"/>
        <end position="124"/>
    </location>
</feature>
<feature type="compositionally biased region" description="Low complexity" evidence="3">
    <location>
        <begin position="737"/>
        <end position="746"/>
    </location>
</feature>
<feature type="compositionally biased region" description="Pro residues" evidence="3">
    <location>
        <begin position="309"/>
        <end position="318"/>
    </location>
</feature>
<feature type="domain" description="N-terminal Ras-GEF" evidence="5">
    <location>
        <begin position="796"/>
        <end position="920"/>
    </location>
</feature>
<dbReference type="RefSeq" id="XP_050506904.1">
    <property type="nucleotide sequence ID" value="XM_050650947.1"/>
</dbReference>
<evidence type="ECO:0000313" key="7">
    <source>
        <dbReference type="Proteomes" id="UP001652700"/>
    </source>
</evidence>
<dbReference type="Pfam" id="PF00618">
    <property type="entry name" value="RasGEF_N"/>
    <property type="match status" value="1"/>
</dbReference>
<name>A0ABM5K9N9_DIAVI</name>
<feature type="compositionally biased region" description="Polar residues" evidence="3">
    <location>
        <begin position="495"/>
        <end position="516"/>
    </location>
</feature>
<organism evidence="6 7">
    <name type="scientific">Diabrotica virgifera virgifera</name>
    <name type="common">western corn rootworm</name>
    <dbReference type="NCBI Taxonomy" id="50390"/>
    <lineage>
        <taxon>Eukaryota</taxon>
        <taxon>Metazoa</taxon>
        <taxon>Ecdysozoa</taxon>
        <taxon>Arthropoda</taxon>
        <taxon>Hexapoda</taxon>
        <taxon>Insecta</taxon>
        <taxon>Pterygota</taxon>
        <taxon>Neoptera</taxon>
        <taxon>Endopterygota</taxon>
        <taxon>Coleoptera</taxon>
        <taxon>Polyphaga</taxon>
        <taxon>Cucujiformia</taxon>
        <taxon>Chrysomeloidea</taxon>
        <taxon>Chrysomelidae</taxon>
        <taxon>Galerucinae</taxon>
        <taxon>Diabroticina</taxon>
        <taxon>Diabroticites</taxon>
        <taxon>Diabrotica</taxon>
    </lineage>
</organism>